<dbReference type="AlphaFoldDB" id="A0A7X1E888"/>
<dbReference type="PANTHER" id="PTHR11069">
    <property type="entry name" value="GLUCOSYLCERAMIDASE"/>
    <property type="match status" value="1"/>
</dbReference>
<organism evidence="7 8">
    <name type="scientific">Pelagicoccus albus</name>
    <dbReference type="NCBI Taxonomy" id="415222"/>
    <lineage>
        <taxon>Bacteria</taxon>
        <taxon>Pseudomonadati</taxon>
        <taxon>Verrucomicrobiota</taxon>
        <taxon>Opitutia</taxon>
        <taxon>Puniceicoccales</taxon>
        <taxon>Pelagicoccaceae</taxon>
        <taxon>Pelagicoccus</taxon>
    </lineage>
</organism>
<sequence>MNYPYLPDSFLRMALSLGLISASLIGHTVMASDWSLEIYRTSRSGEKMQPVDLVHSDGVKANALEVYPNDTYQRIEGIGGAFTESSAAALAGLPAEKRTEVLDAYFSPQGAGYSLMRTHIASCDFSLSNYTYASEADDLDLSSFTIEPDRRYLLPLIKDSQKVAGADFRILASPWTAPPWMKDNGTWNGGKLLPRYKSTFAQYLAKYIDAYEAEGIPIWGITPINEPEGNGENWESMIFNPHEMSSFIAEHLGPVFSSEGIDTKIYVFDQNRDHMREWAEVIFNDADATRYLSGMAVHWYSSTVSVCEDELDAVHDMFPEMGIIQSEGCIDALGDDEPIDSWLEPDWWWRKEATDWGWIWAPEETKADHPKYAPVYRYARDLIGGLNHWMSGWIDWNIVLDFRGGPNHASNFCGAPVLVDAESGEVFYTPLYYVMSHFSRFVRPGAKRIGLGDTPDGLLATAALNVNGTVVVVVLNDSPESKVFELKLEGFSQFVEAPAESIQTIRLSNAD</sequence>
<keyword evidence="4" id="KW-0326">Glycosidase</keyword>
<feature type="domain" description="Glycosyl hydrolase family 30 TIM-barrel" evidence="5">
    <location>
        <begin position="75"/>
        <end position="332"/>
    </location>
</feature>
<comment type="caution">
    <text evidence="7">The sequence shown here is derived from an EMBL/GenBank/DDBJ whole genome shotgun (WGS) entry which is preliminary data.</text>
</comment>
<dbReference type="GO" id="GO:0004348">
    <property type="term" value="F:glucosylceramidase activity"/>
    <property type="evidence" value="ECO:0007669"/>
    <property type="project" value="InterPro"/>
</dbReference>
<dbReference type="GO" id="GO:0006680">
    <property type="term" value="P:glucosylceramide catabolic process"/>
    <property type="evidence" value="ECO:0007669"/>
    <property type="project" value="TreeGrafter"/>
</dbReference>
<dbReference type="Gene3D" id="3.20.20.80">
    <property type="entry name" value="Glycosidases"/>
    <property type="match status" value="1"/>
</dbReference>
<evidence type="ECO:0000259" key="5">
    <source>
        <dbReference type="Pfam" id="PF02055"/>
    </source>
</evidence>
<name>A0A7X1E888_9BACT</name>
<keyword evidence="8" id="KW-1185">Reference proteome</keyword>
<protein>
    <submittedName>
        <fullName evidence="7">Glycoside hydrolase family 30 protein</fullName>
    </submittedName>
</protein>
<evidence type="ECO:0000259" key="6">
    <source>
        <dbReference type="Pfam" id="PF17189"/>
    </source>
</evidence>
<comment type="similarity">
    <text evidence="1 4">Belongs to the glycosyl hydrolase 30 family.</text>
</comment>
<dbReference type="Pfam" id="PF02055">
    <property type="entry name" value="Glyco_hydro_30"/>
    <property type="match status" value="2"/>
</dbReference>
<dbReference type="Proteomes" id="UP000526501">
    <property type="component" value="Unassembled WGS sequence"/>
</dbReference>
<gene>
    <name evidence="7" type="ORF">H5P27_07565</name>
</gene>
<dbReference type="PANTHER" id="PTHR11069:SF23">
    <property type="entry name" value="LYSOSOMAL ACID GLUCOSYLCERAMIDASE"/>
    <property type="match status" value="1"/>
</dbReference>
<evidence type="ECO:0000256" key="4">
    <source>
        <dbReference type="RuleBase" id="RU361188"/>
    </source>
</evidence>
<reference evidence="7 8" key="1">
    <citation type="submission" date="2020-07" db="EMBL/GenBank/DDBJ databases">
        <authorList>
            <person name="Feng X."/>
        </authorList>
    </citation>
    <scope>NUCLEOTIDE SEQUENCE [LARGE SCALE GENOMIC DNA]</scope>
    <source>
        <strain evidence="7 8">JCM23202</strain>
    </source>
</reference>
<evidence type="ECO:0000313" key="8">
    <source>
        <dbReference type="Proteomes" id="UP000526501"/>
    </source>
</evidence>
<evidence type="ECO:0000256" key="2">
    <source>
        <dbReference type="ARBA" id="ARBA00022729"/>
    </source>
</evidence>
<dbReference type="InterPro" id="IPR001139">
    <property type="entry name" value="Glyco_hydro_30"/>
</dbReference>
<dbReference type="InterPro" id="IPR033452">
    <property type="entry name" value="GH30_C"/>
</dbReference>
<evidence type="ECO:0000313" key="7">
    <source>
        <dbReference type="EMBL" id="MBC2605898.1"/>
    </source>
</evidence>
<dbReference type="SUPFAM" id="SSF51445">
    <property type="entry name" value="(Trans)glycosidases"/>
    <property type="match status" value="1"/>
</dbReference>
<keyword evidence="2" id="KW-0732">Signal</keyword>
<evidence type="ECO:0000256" key="3">
    <source>
        <dbReference type="ARBA" id="ARBA00022801"/>
    </source>
</evidence>
<dbReference type="Pfam" id="PF17189">
    <property type="entry name" value="Glyco_hydro_30C"/>
    <property type="match status" value="1"/>
</dbReference>
<proteinExistence type="inferred from homology"/>
<feature type="domain" description="Glycosyl hydrolase family 30 TIM-barrel" evidence="5">
    <location>
        <begin position="364"/>
        <end position="442"/>
    </location>
</feature>
<dbReference type="PRINTS" id="PR00843">
    <property type="entry name" value="GLHYDRLASE30"/>
</dbReference>
<feature type="domain" description="Glycosyl hydrolase family 30 beta sandwich" evidence="6">
    <location>
        <begin position="445"/>
        <end position="505"/>
    </location>
</feature>
<dbReference type="InterPro" id="IPR017853">
    <property type="entry name" value="GH"/>
</dbReference>
<dbReference type="GO" id="GO:0016020">
    <property type="term" value="C:membrane"/>
    <property type="evidence" value="ECO:0007669"/>
    <property type="project" value="GOC"/>
</dbReference>
<dbReference type="InterPro" id="IPR033453">
    <property type="entry name" value="Glyco_hydro_30_TIM-barrel"/>
</dbReference>
<dbReference type="EMBL" id="JACHVC010000007">
    <property type="protein sequence ID" value="MBC2605898.1"/>
    <property type="molecule type" value="Genomic_DNA"/>
</dbReference>
<evidence type="ECO:0000256" key="1">
    <source>
        <dbReference type="ARBA" id="ARBA00005382"/>
    </source>
</evidence>
<accession>A0A7X1E888</accession>
<dbReference type="RefSeq" id="WP_185659786.1">
    <property type="nucleotide sequence ID" value="NZ_CAWPOO010000007.1"/>
</dbReference>
<keyword evidence="3 4" id="KW-0378">Hydrolase</keyword>